<dbReference type="Proteomes" id="UP000242942">
    <property type="component" value="Unassembled WGS sequence"/>
</dbReference>
<keyword evidence="1" id="KW-0472">Membrane</keyword>
<accession>A0A1D3JBI7</accession>
<reference evidence="2 3" key="1">
    <citation type="submission" date="2016-06" db="EMBL/GenBank/DDBJ databases">
        <authorList>
            <consortium name="Pathogen Informatics"/>
        </authorList>
    </citation>
    <scope>NUCLEOTIDE SEQUENCE [LARGE SCALE GENOMIC DNA]</scope>
    <source>
        <strain evidence="2">PocGH01</strain>
    </source>
</reference>
<protein>
    <submittedName>
        <fullName evidence="2">PIR protein</fullName>
    </submittedName>
</protein>
<dbReference type="VEuPathDB" id="PlasmoDB:POWCR01_000104300"/>
<dbReference type="AlphaFoldDB" id="A0A1D3JBI7"/>
<sequence>MTDDEEDITPLKCHFVDVSNIKTIREVSPKICDVNSDRQKCFTQIHDDSEYCSSVSDKLKILKKKLMEILKGSEQSSNGIFSDGNFEDMKKQCICLKQWFYNTVIDAVHKQTDVYKSLKTCNSDIKSIINHVPTNFCTFRNLHFREIEKIKKIFDFYLFYYTKIRDFTTEQKTEEQQEHIKEGFYEHCNGIIECLNSISSGEYCEEFKEYHNKYNALKIYFESLISYKEKVDGSDCTNGCVLSKKLLKGQYLLMLIEEIERIRSRYRPTNYSSTVITVVFLIIGTTMGAFLISYFFFGITPRKFWIHIRKLKNKEIHTNVDDESESKSLVTSENLENNSNRKGYSISYKSTKYS</sequence>
<proteinExistence type="predicted"/>
<dbReference type="VEuPathDB" id="PlasmoDB:PocGH01_00075400"/>
<gene>
    <name evidence="2" type="primary">PocGH01_00075400</name>
    <name evidence="2" type="ORF">POCGH01_00075400</name>
</gene>
<keyword evidence="3" id="KW-1185">Reference proteome</keyword>
<dbReference type="EMBL" id="FLRI01000005">
    <property type="protein sequence ID" value="SBT82947.1"/>
    <property type="molecule type" value="Genomic_DNA"/>
</dbReference>
<keyword evidence="1" id="KW-1133">Transmembrane helix</keyword>
<evidence type="ECO:0000313" key="2">
    <source>
        <dbReference type="EMBL" id="SBT82947.1"/>
    </source>
</evidence>
<feature type="transmembrane region" description="Helical" evidence="1">
    <location>
        <begin position="271"/>
        <end position="297"/>
    </location>
</feature>
<name>A0A1D3JBI7_PLAOA</name>
<evidence type="ECO:0000313" key="3">
    <source>
        <dbReference type="Proteomes" id="UP000242942"/>
    </source>
</evidence>
<evidence type="ECO:0000256" key="1">
    <source>
        <dbReference type="SAM" id="Phobius"/>
    </source>
</evidence>
<keyword evidence="1" id="KW-0812">Transmembrane</keyword>
<organism evidence="2 3">
    <name type="scientific">Plasmodium ovale</name>
    <name type="common">malaria parasite P. ovale</name>
    <dbReference type="NCBI Taxonomy" id="36330"/>
    <lineage>
        <taxon>Eukaryota</taxon>
        <taxon>Sar</taxon>
        <taxon>Alveolata</taxon>
        <taxon>Apicomplexa</taxon>
        <taxon>Aconoidasida</taxon>
        <taxon>Haemosporida</taxon>
        <taxon>Plasmodiidae</taxon>
        <taxon>Plasmodium</taxon>
        <taxon>Plasmodium (Plasmodium)</taxon>
    </lineage>
</organism>